<dbReference type="Pfam" id="PF05598">
    <property type="entry name" value="DUF772"/>
    <property type="match status" value="1"/>
</dbReference>
<organism evidence="3 4">
    <name type="scientific">Enterococcus lemanii</name>
    <dbReference type="NCBI Taxonomy" id="1159752"/>
    <lineage>
        <taxon>Bacteria</taxon>
        <taxon>Bacillati</taxon>
        <taxon>Bacillota</taxon>
        <taxon>Bacilli</taxon>
        <taxon>Lactobacillales</taxon>
        <taxon>Enterococcaceae</taxon>
        <taxon>Enterococcus</taxon>
    </lineage>
</organism>
<proteinExistence type="predicted"/>
<accession>A0ABV9MTE8</accession>
<dbReference type="Pfam" id="PF01609">
    <property type="entry name" value="DDE_Tnp_1"/>
    <property type="match status" value="1"/>
</dbReference>
<dbReference type="InterPro" id="IPR002559">
    <property type="entry name" value="Transposase_11"/>
</dbReference>
<gene>
    <name evidence="3" type="ORF">ACFO5I_02370</name>
</gene>
<protein>
    <submittedName>
        <fullName evidence="3">Transposase</fullName>
    </submittedName>
</protein>
<keyword evidence="4" id="KW-1185">Reference proteome</keyword>
<comment type="caution">
    <text evidence="3">The sequence shown here is derived from an EMBL/GenBank/DDBJ whole genome shotgun (WGS) entry which is preliminary data.</text>
</comment>
<reference evidence="4" key="1">
    <citation type="journal article" date="2019" name="Int. J. Syst. Evol. Microbiol.">
        <title>The Global Catalogue of Microorganisms (GCM) 10K type strain sequencing project: providing services to taxonomists for standard genome sequencing and annotation.</title>
        <authorList>
            <consortium name="The Broad Institute Genomics Platform"/>
            <consortium name="The Broad Institute Genome Sequencing Center for Infectious Disease"/>
            <person name="Wu L."/>
            <person name="Ma J."/>
        </authorList>
    </citation>
    <scope>NUCLEOTIDE SEQUENCE [LARGE SCALE GENOMIC DNA]</scope>
    <source>
        <strain evidence="4">CGMCC 1.19032</strain>
    </source>
</reference>
<dbReference type="InterPro" id="IPR008490">
    <property type="entry name" value="Transposase_InsH_N"/>
</dbReference>
<feature type="domain" description="Transposase IS4-like" evidence="1">
    <location>
        <begin position="139"/>
        <end position="402"/>
    </location>
</feature>
<evidence type="ECO:0000313" key="4">
    <source>
        <dbReference type="Proteomes" id="UP001595969"/>
    </source>
</evidence>
<dbReference type="Proteomes" id="UP001595969">
    <property type="component" value="Unassembled WGS sequence"/>
</dbReference>
<evidence type="ECO:0000259" key="1">
    <source>
        <dbReference type="Pfam" id="PF01609"/>
    </source>
</evidence>
<dbReference type="EMBL" id="JBHSGS010000011">
    <property type="protein sequence ID" value="MFC4718590.1"/>
    <property type="molecule type" value="Genomic_DNA"/>
</dbReference>
<evidence type="ECO:0000313" key="3">
    <source>
        <dbReference type="EMBL" id="MFC4718590.1"/>
    </source>
</evidence>
<name>A0ABV9MTE8_9ENTE</name>
<dbReference type="RefSeq" id="WP_204653261.1">
    <property type="nucleotide sequence ID" value="NZ_JAFBFD010000007.1"/>
</dbReference>
<feature type="domain" description="Transposase InsH N-terminal" evidence="2">
    <location>
        <begin position="21"/>
        <end position="106"/>
    </location>
</feature>
<sequence>MSIIQQPTLFDIDYLEKLDIQEKYKEIFSPLDWTNVLNLFQKETRVGPSITVNYEALLRSLMVRIMEKIPTQKALINRLKSDLRLKLSVGFLYSEAIPSEATYSRVMAILASNLSVIEQMNQSLLQLINEELDIFEENVAIDVTAIEARTKPVKTENPKLPSTKEQRTLAKEELRTLIPTYPAWGVKKNSKGKNDFWFGYKGTLAVSTKNQYILCMDIASAFASDVSLAIPTIRQTAPLLSTKKEPTYFSFDKGYDAQEIYQEVHDLGFEPIIPLKSVPKNDGEVDDYYAPTCLLEHSYQYDSYDSRYGALKYVQPKNHCQNCPLKHEGLCQKVIKIKQMNDPRKYNHPARGTKTWETKYKERSSVERVNAYLKENYQLNDTRFYKSAHAIVFYHLIQLTYNVKTFVNQRFSKRNAEKK</sequence>
<evidence type="ECO:0000259" key="2">
    <source>
        <dbReference type="Pfam" id="PF05598"/>
    </source>
</evidence>